<dbReference type="PANTHER" id="PTHR43002">
    <property type="entry name" value="GLYCOGEN DEBRANCHING ENZYME"/>
    <property type="match status" value="1"/>
</dbReference>
<accession>A0A2K3P0E9</accession>
<dbReference type="InterPro" id="IPR017853">
    <property type="entry name" value="GH"/>
</dbReference>
<reference evidence="1 2" key="1">
    <citation type="journal article" date="2014" name="Am. J. Bot.">
        <title>Genome assembly and annotation for red clover (Trifolium pratense; Fabaceae).</title>
        <authorList>
            <person name="Istvanek J."/>
            <person name="Jaros M."/>
            <person name="Krenek A."/>
            <person name="Repkova J."/>
        </authorList>
    </citation>
    <scope>NUCLEOTIDE SEQUENCE [LARGE SCALE GENOMIC DNA]</scope>
    <source>
        <strain evidence="2">cv. Tatra</strain>
        <tissue evidence="1">Young leaves</tissue>
    </source>
</reference>
<evidence type="ECO:0000313" key="2">
    <source>
        <dbReference type="Proteomes" id="UP000236291"/>
    </source>
</evidence>
<dbReference type="Proteomes" id="UP000236291">
    <property type="component" value="Unassembled WGS sequence"/>
</dbReference>
<gene>
    <name evidence="1" type="ORF">L195_g005307</name>
</gene>
<dbReference type="Gene3D" id="3.20.20.80">
    <property type="entry name" value="Glycosidases"/>
    <property type="match status" value="1"/>
</dbReference>
<dbReference type="AlphaFoldDB" id="A0A2K3P0E9"/>
<name>A0A2K3P0E9_TRIPR</name>
<reference evidence="1 2" key="2">
    <citation type="journal article" date="2017" name="Front. Plant Sci.">
        <title>Gene Classification and Mining of Molecular Markers Useful in Red Clover (Trifolium pratense) Breeding.</title>
        <authorList>
            <person name="Istvanek J."/>
            <person name="Dluhosova J."/>
            <person name="Dluhos P."/>
            <person name="Patkova L."/>
            <person name="Nedelnik J."/>
            <person name="Repkova J."/>
        </authorList>
    </citation>
    <scope>NUCLEOTIDE SEQUENCE [LARGE SCALE GENOMIC DNA]</scope>
    <source>
        <strain evidence="2">cv. Tatra</strain>
        <tissue evidence="1">Young leaves</tissue>
    </source>
</reference>
<dbReference type="ExpressionAtlas" id="A0A2K3P0E9">
    <property type="expression patterns" value="baseline"/>
</dbReference>
<protein>
    <submittedName>
        <fullName evidence="1">Isoamylase 3 chloroplastic-like</fullName>
    </submittedName>
</protein>
<organism evidence="1 2">
    <name type="scientific">Trifolium pratense</name>
    <name type="common">Red clover</name>
    <dbReference type="NCBI Taxonomy" id="57577"/>
    <lineage>
        <taxon>Eukaryota</taxon>
        <taxon>Viridiplantae</taxon>
        <taxon>Streptophyta</taxon>
        <taxon>Embryophyta</taxon>
        <taxon>Tracheophyta</taxon>
        <taxon>Spermatophyta</taxon>
        <taxon>Magnoliopsida</taxon>
        <taxon>eudicotyledons</taxon>
        <taxon>Gunneridae</taxon>
        <taxon>Pentapetalae</taxon>
        <taxon>rosids</taxon>
        <taxon>fabids</taxon>
        <taxon>Fabales</taxon>
        <taxon>Fabaceae</taxon>
        <taxon>Papilionoideae</taxon>
        <taxon>50 kb inversion clade</taxon>
        <taxon>NPAAA clade</taxon>
        <taxon>Hologalegina</taxon>
        <taxon>IRL clade</taxon>
        <taxon>Trifolieae</taxon>
        <taxon>Trifolium</taxon>
    </lineage>
</organism>
<comment type="caution">
    <text evidence="1">The sequence shown here is derived from an EMBL/GenBank/DDBJ whole genome shotgun (WGS) entry which is preliminary data.</text>
</comment>
<dbReference type="STRING" id="57577.A0A2K3P0E9"/>
<dbReference type="EMBL" id="ASHM01002729">
    <property type="protein sequence ID" value="PNY08775.1"/>
    <property type="molecule type" value="Genomic_DNA"/>
</dbReference>
<evidence type="ECO:0000313" key="1">
    <source>
        <dbReference type="EMBL" id="PNY08775.1"/>
    </source>
</evidence>
<dbReference type="SUPFAM" id="SSF51445">
    <property type="entry name" value="(Trans)glycosidases"/>
    <property type="match status" value="1"/>
</dbReference>
<sequence>MKGSFATRVSGSSDLYRVNKRRPYHGINFVIAHDGFSLHDLVSYNFKHNEANGEGGNDGCNDNFSWNCGFEGETDDASVRALRSRQMKNFHLALMISQGAPMMLMGDEYGHTRYGNNNSYGHDSAINFFLWDQVDTNLKSPDDFVLDGVPGIEKTYSIAPYSSILLEAKADGWNLCSELGPWPSMA</sequence>
<proteinExistence type="predicted"/>